<keyword evidence="1" id="KW-0812">Transmembrane</keyword>
<reference evidence="2 3" key="1">
    <citation type="journal article" date="2016" name="Nat. Commun.">
        <title>Thousands of microbial genomes shed light on interconnected biogeochemical processes in an aquifer system.</title>
        <authorList>
            <person name="Anantharaman K."/>
            <person name="Brown C.T."/>
            <person name="Hug L.A."/>
            <person name="Sharon I."/>
            <person name="Castelle C.J."/>
            <person name="Probst A.J."/>
            <person name="Thomas B.C."/>
            <person name="Singh A."/>
            <person name="Wilkins M.J."/>
            <person name="Karaoz U."/>
            <person name="Brodie E.L."/>
            <person name="Williams K.H."/>
            <person name="Hubbard S.S."/>
            <person name="Banfield J.F."/>
        </authorList>
    </citation>
    <scope>NUCLEOTIDE SEQUENCE [LARGE SCALE GENOMIC DNA]</scope>
</reference>
<evidence type="ECO:0000256" key="1">
    <source>
        <dbReference type="SAM" id="Phobius"/>
    </source>
</evidence>
<accession>A0A1F5Z2P3</accession>
<evidence type="ECO:0000313" key="2">
    <source>
        <dbReference type="EMBL" id="OGG06382.1"/>
    </source>
</evidence>
<dbReference type="AlphaFoldDB" id="A0A1F5Z2P3"/>
<dbReference type="Proteomes" id="UP000179129">
    <property type="component" value="Unassembled WGS sequence"/>
</dbReference>
<sequence length="177" mass="20371">MNNNQYSLWSLIVKTAVVHSITYFLMGILALQFLDYEKLMASPYMVCWFRQFDDPLLRVGPLFQPLRGLVFALAFYPLREILFGRKNGWLVMWWVLVALGILSTFGPPPGSIEGMVYTLIPISDQLRGYLEVVPQALLLSVILYYWVNRPEQRWLGWLLGVVFAIVMILPILGLMQG</sequence>
<keyword evidence="1" id="KW-0472">Membrane</keyword>
<evidence type="ECO:0000313" key="3">
    <source>
        <dbReference type="Proteomes" id="UP000179129"/>
    </source>
</evidence>
<feature type="transmembrane region" description="Helical" evidence="1">
    <location>
        <begin position="88"/>
        <end position="106"/>
    </location>
</feature>
<dbReference type="EMBL" id="MFIX01000027">
    <property type="protein sequence ID" value="OGG06382.1"/>
    <property type="molecule type" value="Genomic_DNA"/>
</dbReference>
<name>A0A1F5Z2P3_9BACT</name>
<comment type="caution">
    <text evidence="2">The sequence shown here is derived from an EMBL/GenBank/DDBJ whole genome shotgun (WGS) entry which is preliminary data.</text>
</comment>
<feature type="transmembrane region" description="Helical" evidence="1">
    <location>
        <begin position="12"/>
        <end position="36"/>
    </location>
</feature>
<feature type="transmembrane region" description="Helical" evidence="1">
    <location>
        <begin position="126"/>
        <end position="147"/>
    </location>
</feature>
<keyword evidence="1" id="KW-1133">Transmembrane helix</keyword>
<protein>
    <submittedName>
        <fullName evidence="2">Uncharacterized protein</fullName>
    </submittedName>
</protein>
<organism evidence="2 3">
    <name type="scientific">Candidatus Glassbacteria bacterium RIFCSPLOWO2_12_FULL_58_11</name>
    <dbReference type="NCBI Taxonomy" id="1817867"/>
    <lineage>
        <taxon>Bacteria</taxon>
        <taxon>Candidatus Glassiibacteriota</taxon>
    </lineage>
</organism>
<gene>
    <name evidence="2" type="ORF">A3F83_11925</name>
</gene>
<feature type="transmembrane region" description="Helical" evidence="1">
    <location>
        <begin position="154"/>
        <end position="175"/>
    </location>
</feature>
<feature type="transmembrane region" description="Helical" evidence="1">
    <location>
        <begin position="56"/>
        <end position="76"/>
    </location>
</feature>
<proteinExistence type="predicted"/>
<dbReference type="STRING" id="1817867.A3F83_11925"/>